<dbReference type="Proteomes" id="UP000735302">
    <property type="component" value="Unassembled WGS sequence"/>
</dbReference>
<evidence type="ECO:0000313" key="2">
    <source>
        <dbReference type="Proteomes" id="UP000735302"/>
    </source>
</evidence>
<reference evidence="1 2" key="1">
    <citation type="journal article" date="2021" name="Elife">
        <title>Chloroplast acquisition without the gene transfer in kleptoplastic sea slugs, Plakobranchus ocellatus.</title>
        <authorList>
            <person name="Maeda T."/>
            <person name="Takahashi S."/>
            <person name="Yoshida T."/>
            <person name="Shimamura S."/>
            <person name="Takaki Y."/>
            <person name="Nagai Y."/>
            <person name="Toyoda A."/>
            <person name="Suzuki Y."/>
            <person name="Arimoto A."/>
            <person name="Ishii H."/>
            <person name="Satoh N."/>
            <person name="Nishiyama T."/>
            <person name="Hasebe M."/>
            <person name="Maruyama T."/>
            <person name="Minagawa J."/>
            <person name="Obokata J."/>
            <person name="Shigenobu S."/>
        </authorList>
    </citation>
    <scope>NUCLEOTIDE SEQUENCE [LARGE SCALE GENOMIC DNA]</scope>
</reference>
<gene>
    <name evidence="1" type="ORF">PoB_007462200</name>
</gene>
<dbReference type="InterPro" id="IPR036691">
    <property type="entry name" value="Endo/exonu/phosph_ase_sf"/>
</dbReference>
<organism evidence="1 2">
    <name type="scientific">Plakobranchus ocellatus</name>
    <dbReference type="NCBI Taxonomy" id="259542"/>
    <lineage>
        <taxon>Eukaryota</taxon>
        <taxon>Metazoa</taxon>
        <taxon>Spiralia</taxon>
        <taxon>Lophotrochozoa</taxon>
        <taxon>Mollusca</taxon>
        <taxon>Gastropoda</taxon>
        <taxon>Heterobranchia</taxon>
        <taxon>Euthyneura</taxon>
        <taxon>Panpulmonata</taxon>
        <taxon>Sacoglossa</taxon>
        <taxon>Placobranchoidea</taxon>
        <taxon>Plakobranchidae</taxon>
        <taxon>Plakobranchus</taxon>
    </lineage>
</organism>
<name>A0AAV4DUW7_9GAST</name>
<dbReference type="Gene3D" id="3.60.10.10">
    <property type="entry name" value="Endonuclease/exonuclease/phosphatase"/>
    <property type="match status" value="1"/>
</dbReference>
<dbReference type="EMBL" id="BLXT01008374">
    <property type="protein sequence ID" value="GFO48117.1"/>
    <property type="molecule type" value="Genomic_DNA"/>
</dbReference>
<protein>
    <submittedName>
        <fullName evidence="1">Endonuclease-reverse transcriptase</fullName>
    </submittedName>
</protein>
<keyword evidence="1" id="KW-0378">Hydrolase</keyword>
<dbReference type="AlphaFoldDB" id="A0AAV4DUW7"/>
<keyword evidence="1" id="KW-0255">Endonuclease</keyword>
<accession>A0AAV4DUW7</accession>
<evidence type="ECO:0000313" key="1">
    <source>
        <dbReference type="EMBL" id="GFO48117.1"/>
    </source>
</evidence>
<proteinExistence type="predicted"/>
<dbReference type="GO" id="GO:0004519">
    <property type="term" value="F:endonuclease activity"/>
    <property type="evidence" value="ECO:0007669"/>
    <property type="project" value="UniProtKB-KW"/>
</dbReference>
<dbReference type="SUPFAM" id="SSF56219">
    <property type="entry name" value="DNase I-like"/>
    <property type="match status" value="1"/>
</dbReference>
<comment type="caution">
    <text evidence="1">The sequence shown here is derived from an EMBL/GenBank/DDBJ whole genome shotgun (WGS) entry which is preliminary data.</text>
</comment>
<sequence>MQAFVAVKNPRLFEVTLVFIKLFSRVWWPSICKDLRKYKYIKACDRCQYRVPRLQKRLEQIHPVEIPPYPWSPIGVEICAIPTWWSRPGCRRRGSNPRQNGPCRSQGGLASHCATDAPFYNEVQRILTEVPKKDIIVVQGDWNAKIGEDAQEDWEGTCRHYCNQATNDRGLRLLEFAKYNDLKIMNTFGPHKPSRRWTWHSPGGEYHSQIDYIMIKR</sequence>
<keyword evidence="1" id="KW-0540">Nuclease</keyword>
<keyword evidence="2" id="KW-1185">Reference proteome</keyword>